<feature type="chain" id="PRO_5031296757" evidence="2">
    <location>
        <begin position="46"/>
        <end position="2809"/>
    </location>
</feature>
<dbReference type="InterPro" id="IPR005546">
    <property type="entry name" value="Autotransporte_beta"/>
</dbReference>
<reference evidence="4 5" key="1">
    <citation type="submission" date="2020-08" db="EMBL/GenBank/DDBJ databases">
        <title>Genomic Encyclopedia of Type Strains, Phase IV (KMG-IV): sequencing the most valuable type-strain genomes for metagenomic binning, comparative biology and taxonomic classification.</title>
        <authorList>
            <person name="Goeker M."/>
        </authorList>
    </citation>
    <scope>NUCLEOTIDE SEQUENCE [LARGE SCALE GENOMIC DNA]</scope>
    <source>
        <strain evidence="4 5">DSM 29853</strain>
    </source>
</reference>
<dbReference type="PANTHER" id="PTHR35037">
    <property type="entry name" value="C-TERMINAL REGION OF AIDA-LIKE PROTEIN"/>
    <property type="match status" value="1"/>
</dbReference>
<dbReference type="EMBL" id="JACIEZ010000007">
    <property type="protein sequence ID" value="MBB4066111.1"/>
    <property type="molecule type" value="Genomic_DNA"/>
</dbReference>
<dbReference type="PANTHER" id="PTHR35037:SF3">
    <property type="entry name" value="C-TERMINAL REGION OF AIDA-LIKE PROTEIN"/>
    <property type="match status" value="1"/>
</dbReference>
<proteinExistence type="predicted"/>
<feature type="signal peptide" evidence="2">
    <location>
        <begin position="1"/>
        <end position="45"/>
    </location>
</feature>
<dbReference type="InterPro" id="IPR013425">
    <property type="entry name" value="Autotrns_rpt"/>
</dbReference>
<evidence type="ECO:0000313" key="4">
    <source>
        <dbReference type="EMBL" id="MBB4066111.1"/>
    </source>
</evidence>
<dbReference type="NCBIfam" id="TIGR02601">
    <property type="entry name" value="autotrns_rpt"/>
    <property type="match status" value="8"/>
</dbReference>
<name>A0A7W6J8X6_9HYPH</name>
<evidence type="ECO:0000313" key="5">
    <source>
        <dbReference type="Proteomes" id="UP000528286"/>
    </source>
</evidence>
<comment type="caution">
    <text evidence="4">The sequence shown here is derived from an EMBL/GenBank/DDBJ whole genome shotgun (WGS) entry which is preliminary data.</text>
</comment>
<dbReference type="InterPro" id="IPR006315">
    <property type="entry name" value="OM_autotransptr_brl_dom"/>
</dbReference>
<sequence>MAKKRSKNIHSPVDYIEGRTSIRRAAWLSSVSLLALVATGLPATAADVTLDGGTTTINGAGGGTYPSPWVIDGNLTVGASVTTRLEIKNGGFVSNGTMTVGKGSGPMDSSLLVTGAGSRLENTYFSIAESSDGYIRIENGAVVRTNWQAMVGDRDGAHGFIGVYGRGTEWRVDSNLTIGNFGIGQLSISDGALVRTFRIMVGQGNDGTDYGSGSVTLTGDATARGTLETAIFETGPGNRSLVFEGGILRAMTSNNAFLMGSMEPEIRTGGAYIDSNGHDVTIGTAFRGPGDLHKIGAGTLTLAGTNYFRGKAMVEAGTLLLDGSYGDFDPLTTPAQVFVQPGAAFGGAGTLDGTATFDDGASLTGRSGRQLTVNGDLLLAPGSTIDIALAGASAGPLFSVAGNLRLDGTLNISASPYGPGQYGPGIYKLFTYGGSLIDGGLALGSLPVGSTPDQFALQTGIAGQVNIVRTTLGLGYRFWDGANPALYQNGQIDGGSGTWTANGTGWADQNDLATGTYDNPSFAVFQGSAGTVTVDNSAGAIGVTGLQFAVNGYQLAGDPVELRGSGETVVRVGDGTVMGQLMTATVASALTGGSGLSKTDRGTLLLTGANSYAGATRIEGGTIRVDGAGTLGAGTGALSVAAGAKLDLFGTTQRVGDLSGAGTITDTKTGSPLLGILVADQAADTTFTGRFQNGGKGVYFRKEGSGRLTLTGANTLNTLGVDGGEVVLSGAGASLAAAYSIDAGALGPGLIRIEQGATASSDLIHVATSSGAPATLTIADPGSALTTRIAVVGLQAEGNLRVENGGRLTTSGNTFFGIGSGFVGRTTVTGAGSLWTSTGNIILGQSGEGQLVIDNGGEVDATLVTLGQGTGSFGQTTVRGTAAARGVLTAGVITSDTATSKLLFDGGILRPQGDQTDLIRGLAAGEVEIAAGGLYYDDRGYNVTINHGLTGTGALVKRGAGTLTLTAYNTQTGGLTIEEGTLRLTGLNGGVNTSGGHLTVASGATLALGGSNPFSVGSLSGGGTITNFAAGTRRSVAVNQSGNTTFSGSIVNGPGDADLLVFGTGTLTLTGNSNYRLSVADQGNLTISGGADIVNETVYARFGSTITVGGLNTRLATDRLELGDAGTGTLKVENNGRVIAGSAVNMSGSLNPSGVGIVELNGTAGARGSLAAPGLVRGIGQASLRFNGGTLVANAHEADFLKGFQAGDITIGAGGAFIATNGYSIGIATPFTGGGDITKQGTGTLTLSGLNDASAAYTGEATVAAGTLAITGTFGDPLGGAARVTAGFSGTLSGTGRIAGSVLVDHGGTLRQTAGQTLRVDGDLAFASSGILSVGLGAPGNAALVDVGGDVTLDGRLDIADTGGFGTGIYRLMTYGGTLTDRGMNIGTVPGGAQAGALSVQTGVAGTVNLVNAAGLTLGFWDGGAPSGHSNGRIEGGSGTWSMDTASAGPNWTDQNGAINGGYNPNPTYAVFSGTGGTVTVDDAGGAIGITGMQFAADGYSLTGDGLSLQGASGETVIRVGDGTAAGSAMTATVGAALSGASRLIKDDLGTLVLSGINTYSGGTQIRGGTLRIAADNALGASGGNLIFSGGALEIAGNLDSLRSVSMLGPTGGIFNVAGPATANFRGVISGGALTKRGAGTLGLGGINTYAGGTRIEAGTLRLLDARALGSGAIRMAGGTTLSFASSPYSNLGTVALDGNVTFAVDAGQDAGLYRTISGNAGFEKTGAGTLSLYGDNSFTGNVRVRQGRLWLDNWSRTANRSLADTARLTVDAGARVDFQQSETFGELTGGGLADITWAGPDGITVGTSGGDFTFAGNLSGMAPLSSGYGLQKVGAGTFMLSGASDTDHAIRVGGGRLRVDGSIDSRRIEVAGGASLAGTGRIAGTVTVENGGRLEGRAGQTMRLGALSLSGGAILDVALGTPSAVALFDIGGDVTLDGRLDISDAGGFSAGVYRILSYGGSLTDNGLEIGAIPSSGERDSLAVQTAISGQVNLVSTKGAALAFWDGGNAALHGNQRIDGGDGSWSIGTRNWTDAAGIRNGGYGPSPSFAIFGGTGGTVRVDNGGGAVRATGLQFAADGYRLAGGPLSLEGAGGETVIRVGDGTAAGAAMTATISAALQGDTDLVKDDRGTLVLSGANSYGGDTRVRAGTLVGTAASIRGDLGNAGTVVFDQATDGRFAGTIGSLGGVSGTMIKRGAGRLVLGGASSLDWTVEAGELRSATARFQGDIALGAAGRFTFDQAEAGSYAGDLTGTGRFSVTGGGTVTLTGDATGFAGTTDVTGATLVVDRELGGSARIGRGGRLSGIGTVGSGAGSVVTIGDGGTVAPGHSPGMLTVDGDLVMEKGGRYEVEAAPGVGAADIIRVTGSARLLGGTVAHIGATGGYDPAAAYRILTADGGISGRFDRVTSDFAFLDASLLYDAKDIRLTLTRNGTAFEDVAASRNQRATARALDGLSPGDRLHDRIVQLDARTARIAFDQLSGEIHASTATGLIEDSRHVRGAINDRLRAAFGETSGRSAPVIAYGPDGSFASAAADDQGPVFWSAGFGSWGETESDGNAAALARSTRGLLFGADALFLDRWRIGLLGGYSHSGFEAADRLSEANADSYHAGLYAGTMLGGVSLRTGLAYAWHDIDTRRGIDFTGLSEALAAEYGASSLQAFGEVAYAVDLGNLRLEPFANLAHVRLNGDSWRETGGIGALSGDGDAQGVTFSTLGLRGEREIGLGEATGTLHGTIGWRHAMGDTVPRSTHGFAGSDLFTVGGAPIARDSLLIEAGLGFDFTPAATLELSYTGQLSGDARDHGVKAELNVRF</sequence>
<keyword evidence="5" id="KW-1185">Reference proteome</keyword>
<dbReference type="Gene3D" id="2.160.20.20">
    <property type="match status" value="1"/>
</dbReference>
<accession>A0A7W6J8X6</accession>
<evidence type="ECO:0000256" key="2">
    <source>
        <dbReference type="SAM" id="SignalP"/>
    </source>
</evidence>
<dbReference type="SUPFAM" id="SSF51126">
    <property type="entry name" value="Pectin lyase-like"/>
    <property type="match status" value="7"/>
</dbReference>
<dbReference type="Proteomes" id="UP000528286">
    <property type="component" value="Unassembled WGS sequence"/>
</dbReference>
<dbReference type="InterPro" id="IPR011050">
    <property type="entry name" value="Pectin_lyase_fold/virulence"/>
</dbReference>
<dbReference type="Pfam" id="PF12951">
    <property type="entry name" value="PATR"/>
    <property type="match status" value="12"/>
</dbReference>
<gene>
    <name evidence="4" type="ORF">GGR23_003324</name>
</gene>
<dbReference type="RefSeq" id="WP_183367396.1">
    <property type="nucleotide sequence ID" value="NZ_JACIEZ010000007.1"/>
</dbReference>
<evidence type="ECO:0000256" key="1">
    <source>
        <dbReference type="ARBA" id="ARBA00022729"/>
    </source>
</evidence>
<dbReference type="Pfam" id="PF03797">
    <property type="entry name" value="Autotransporter"/>
    <property type="match status" value="1"/>
</dbReference>
<protein>
    <submittedName>
        <fullName evidence="4">Outer membrane autotransporter protein</fullName>
    </submittedName>
</protein>
<dbReference type="InterPro" id="IPR051551">
    <property type="entry name" value="Autotransporter_adhesion"/>
</dbReference>
<dbReference type="GO" id="GO:0019867">
    <property type="term" value="C:outer membrane"/>
    <property type="evidence" value="ECO:0007669"/>
    <property type="project" value="InterPro"/>
</dbReference>
<dbReference type="InterPro" id="IPR036709">
    <property type="entry name" value="Autotransporte_beta_dom_sf"/>
</dbReference>
<organism evidence="4 5">
    <name type="scientific">Gellertiella hungarica</name>
    <dbReference type="NCBI Taxonomy" id="1572859"/>
    <lineage>
        <taxon>Bacteria</taxon>
        <taxon>Pseudomonadati</taxon>
        <taxon>Pseudomonadota</taxon>
        <taxon>Alphaproteobacteria</taxon>
        <taxon>Hyphomicrobiales</taxon>
        <taxon>Rhizobiaceae</taxon>
        <taxon>Gellertiella</taxon>
    </lineage>
</organism>
<dbReference type="NCBIfam" id="TIGR04393">
    <property type="entry name" value="rpt_T5SS_PEPC"/>
    <property type="match status" value="2"/>
</dbReference>
<dbReference type="NCBIfam" id="TIGR01414">
    <property type="entry name" value="autotrans_barl"/>
    <property type="match status" value="1"/>
</dbReference>
<evidence type="ECO:0000259" key="3">
    <source>
        <dbReference type="PROSITE" id="PS51208"/>
    </source>
</evidence>
<dbReference type="PROSITE" id="PS51208">
    <property type="entry name" value="AUTOTRANSPORTER"/>
    <property type="match status" value="1"/>
</dbReference>
<feature type="domain" description="Autotransporter" evidence="3">
    <location>
        <begin position="2533"/>
        <end position="2809"/>
    </location>
</feature>
<dbReference type="SUPFAM" id="SSF103515">
    <property type="entry name" value="Autotransporter"/>
    <property type="match status" value="1"/>
</dbReference>
<dbReference type="SMART" id="SM00869">
    <property type="entry name" value="Autotransporter"/>
    <property type="match status" value="1"/>
</dbReference>
<keyword evidence="1 2" id="KW-0732">Signal</keyword>
<dbReference type="Gene3D" id="2.40.128.130">
    <property type="entry name" value="Autotransporter beta-domain"/>
    <property type="match status" value="1"/>
</dbReference>
<dbReference type="InterPro" id="IPR012332">
    <property type="entry name" value="Autotransporter_pectin_lyase_C"/>
</dbReference>
<dbReference type="InterPro" id="IPR030895">
    <property type="entry name" value="T5SS_PEPC_rpt"/>
</dbReference>